<feature type="domain" description="Alcohol dehydrogenase-like N-terminal" evidence="3">
    <location>
        <begin position="24"/>
        <end position="133"/>
    </location>
</feature>
<dbReference type="EMBL" id="CP046640">
    <property type="protein sequence ID" value="QTL96708.1"/>
    <property type="molecule type" value="Genomic_DNA"/>
</dbReference>
<gene>
    <name evidence="4" type="ORF">GM661_01325</name>
</gene>
<proteinExistence type="predicted"/>
<feature type="domain" description="Alcohol dehydrogenase-like C-terminal" evidence="2">
    <location>
        <begin position="172"/>
        <end position="296"/>
    </location>
</feature>
<dbReference type="SUPFAM" id="SSF51735">
    <property type="entry name" value="NAD(P)-binding Rossmann-fold domains"/>
    <property type="match status" value="1"/>
</dbReference>
<dbReference type="InterPro" id="IPR013149">
    <property type="entry name" value="ADH-like_C"/>
</dbReference>
<evidence type="ECO:0000313" key="5">
    <source>
        <dbReference type="Proteomes" id="UP000665020"/>
    </source>
</evidence>
<dbReference type="KEGG" id="ifn:GM661_01325"/>
<dbReference type="InterPro" id="IPR036291">
    <property type="entry name" value="NAD(P)-bd_dom_sf"/>
</dbReference>
<keyword evidence="5" id="KW-1185">Reference proteome</keyword>
<dbReference type="RefSeq" id="WP_230868422.1">
    <property type="nucleotide sequence ID" value="NZ_CP046640.1"/>
</dbReference>
<dbReference type="Gene3D" id="3.40.50.720">
    <property type="entry name" value="NAD(P)-binding Rossmann-like Domain"/>
    <property type="match status" value="1"/>
</dbReference>
<dbReference type="PANTHER" id="PTHR43401:SF2">
    <property type="entry name" value="L-THREONINE 3-DEHYDROGENASE"/>
    <property type="match status" value="1"/>
</dbReference>
<dbReference type="SUPFAM" id="SSF50129">
    <property type="entry name" value="GroES-like"/>
    <property type="match status" value="1"/>
</dbReference>
<dbReference type="Pfam" id="PF00107">
    <property type="entry name" value="ADH_zinc_N"/>
    <property type="match status" value="1"/>
</dbReference>
<dbReference type="InterPro" id="IPR050129">
    <property type="entry name" value="Zn_alcohol_dh"/>
</dbReference>
<evidence type="ECO:0000313" key="4">
    <source>
        <dbReference type="EMBL" id="QTL96708.1"/>
    </source>
</evidence>
<name>A0A8A7KB06_9FIRM</name>
<dbReference type="PANTHER" id="PTHR43401">
    <property type="entry name" value="L-THREONINE 3-DEHYDROGENASE"/>
    <property type="match status" value="1"/>
</dbReference>
<organism evidence="4 5">
    <name type="scientific">Iocasia fonsfrigidae</name>
    <dbReference type="NCBI Taxonomy" id="2682810"/>
    <lineage>
        <taxon>Bacteria</taxon>
        <taxon>Bacillati</taxon>
        <taxon>Bacillota</taxon>
        <taxon>Clostridia</taxon>
        <taxon>Halanaerobiales</taxon>
        <taxon>Halanaerobiaceae</taxon>
        <taxon>Iocasia</taxon>
    </lineage>
</organism>
<dbReference type="InterPro" id="IPR011032">
    <property type="entry name" value="GroES-like_sf"/>
</dbReference>
<dbReference type="Proteomes" id="UP000665020">
    <property type="component" value="Chromosome"/>
</dbReference>
<dbReference type="CDD" id="cd08261">
    <property type="entry name" value="Zn_ADH7"/>
    <property type="match status" value="1"/>
</dbReference>
<reference evidence="4" key="1">
    <citation type="submission" date="2019-12" db="EMBL/GenBank/DDBJ databases">
        <authorList>
            <person name="zhang j."/>
            <person name="sun C.M."/>
        </authorList>
    </citation>
    <scope>NUCLEOTIDE SEQUENCE</scope>
    <source>
        <strain evidence="4">NS-1</strain>
    </source>
</reference>
<evidence type="ECO:0000256" key="1">
    <source>
        <dbReference type="ARBA" id="ARBA00023002"/>
    </source>
</evidence>
<dbReference type="Pfam" id="PF08240">
    <property type="entry name" value="ADH_N"/>
    <property type="match status" value="1"/>
</dbReference>
<evidence type="ECO:0000259" key="2">
    <source>
        <dbReference type="Pfam" id="PF00107"/>
    </source>
</evidence>
<dbReference type="InterPro" id="IPR013154">
    <property type="entry name" value="ADH-like_N"/>
</dbReference>
<dbReference type="GO" id="GO:0016491">
    <property type="term" value="F:oxidoreductase activity"/>
    <property type="evidence" value="ECO:0007669"/>
    <property type="project" value="UniProtKB-KW"/>
</dbReference>
<accession>A0A8A7KB06</accession>
<keyword evidence="1" id="KW-0560">Oxidoreductase</keyword>
<evidence type="ECO:0000259" key="3">
    <source>
        <dbReference type="Pfam" id="PF08240"/>
    </source>
</evidence>
<dbReference type="Gene3D" id="3.90.180.10">
    <property type="entry name" value="Medium-chain alcohol dehydrogenases, catalytic domain"/>
    <property type="match status" value="1"/>
</dbReference>
<dbReference type="AlphaFoldDB" id="A0A8A7KB06"/>
<protein>
    <submittedName>
        <fullName evidence="4">Alcohol dehydrogenase catalytic domain-containing protein</fullName>
    </submittedName>
</protein>
<sequence length="338" mass="37315">MKGVRIKEPRKVDLIDIQKKEPSKNEALLKVKSAGICGSDIGAFRGANQLVSYPRIIGHEIAGEVLSIPENTRGIKKGDKVIVDPYLYCGHCYPCSIKRTNCCEKLEVLGVHVDGGMVEYFTHPAEMLYKVPDDMEWGLIPLAEPLTIAIHGLHRGRLKEGEHVAINGAGTIGLLAAMAAQYYGAIPILIDLVEDRLEFAKSLGITNVINLLEEDVIEKISKYTDGRRAEMVLEASGANEAIRNTLEMVSYAGRIVFTGWPKKETLLPTDIITKKEIDIRGGRTSVGEFEEAIDLIYNNKIKAKAIITKIISMEDVPETIIDIEENPGDYLKVNVMVS</sequence>